<keyword evidence="8" id="KW-0902">Two-component regulatory system</keyword>
<dbReference type="InterPro" id="IPR004358">
    <property type="entry name" value="Sig_transdc_His_kin-like_C"/>
</dbReference>
<dbReference type="SUPFAM" id="SSF55874">
    <property type="entry name" value="ATPase domain of HSP90 chaperone/DNA topoisomerase II/histidine kinase"/>
    <property type="match status" value="2"/>
</dbReference>
<dbReference type="PROSITE" id="PS50109">
    <property type="entry name" value="HIS_KIN"/>
    <property type="match status" value="1"/>
</dbReference>
<dbReference type="Pfam" id="PF02518">
    <property type="entry name" value="HATPase_c"/>
    <property type="match status" value="1"/>
</dbReference>
<keyword evidence="9" id="KW-0175">Coiled coil</keyword>
<accession>A0ABY2SUX0</accession>
<dbReference type="InterPro" id="IPR036890">
    <property type="entry name" value="HATPase_C_sf"/>
</dbReference>
<evidence type="ECO:0000256" key="5">
    <source>
        <dbReference type="ARBA" id="ARBA00022741"/>
    </source>
</evidence>
<comment type="caution">
    <text evidence="11">The sequence shown here is derived from an EMBL/GenBank/DDBJ whole genome shotgun (WGS) entry which is preliminary data.</text>
</comment>
<name>A0ABY2SUX0_9BACI</name>
<evidence type="ECO:0000259" key="10">
    <source>
        <dbReference type="PROSITE" id="PS50109"/>
    </source>
</evidence>
<dbReference type="InterPro" id="IPR003594">
    <property type="entry name" value="HATPase_dom"/>
</dbReference>
<dbReference type="InterPro" id="IPR005467">
    <property type="entry name" value="His_kinase_dom"/>
</dbReference>
<dbReference type="InterPro" id="IPR050351">
    <property type="entry name" value="BphY/WalK/GraS-like"/>
</dbReference>
<evidence type="ECO:0000256" key="7">
    <source>
        <dbReference type="ARBA" id="ARBA00022840"/>
    </source>
</evidence>
<dbReference type="PANTHER" id="PTHR42878:SF7">
    <property type="entry name" value="SENSOR HISTIDINE KINASE GLRK"/>
    <property type="match status" value="1"/>
</dbReference>
<keyword evidence="7" id="KW-0067">ATP-binding</keyword>
<dbReference type="Gene3D" id="3.30.565.10">
    <property type="entry name" value="Histidine kinase-like ATPase, C-terminal domain"/>
    <property type="match status" value="2"/>
</dbReference>
<keyword evidence="12" id="KW-1185">Reference proteome</keyword>
<evidence type="ECO:0000313" key="12">
    <source>
        <dbReference type="Proteomes" id="UP000308330"/>
    </source>
</evidence>
<comment type="subcellular location">
    <subcellularLocation>
        <location evidence="2">Membrane</location>
    </subcellularLocation>
</comment>
<organism evidence="11 12">
    <name type="scientific">Lysinibacillus tabacifolii</name>
    <dbReference type="NCBI Taxonomy" id="1173107"/>
    <lineage>
        <taxon>Bacteria</taxon>
        <taxon>Bacillati</taxon>
        <taxon>Bacillota</taxon>
        <taxon>Bacilli</taxon>
        <taxon>Bacillales</taxon>
        <taxon>Bacillaceae</taxon>
        <taxon>Lysinibacillus</taxon>
    </lineage>
</organism>
<evidence type="ECO:0000256" key="3">
    <source>
        <dbReference type="ARBA" id="ARBA00012438"/>
    </source>
</evidence>
<keyword evidence="5" id="KW-0547">Nucleotide-binding</keyword>
<dbReference type="RefSeq" id="WP_108030743.1">
    <property type="nucleotide sequence ID" value="NZ_PYUE01000006.1"/>
</dbReference>
<keyword evidence="4" id="KW-0808">Transferase</keyword>
<dbReference type="EMBL" id="SZPT01000004">
    <property type="protein sequence ID" value="TKI46649.1"/>
    <property type="molecule type" value="Genomic_DNA"/>
</dbReference>
<evidence type="ECO:0000256" key="1">
    <source>
        <dbReference type="ARBA" id="ARBA00000085"/>
    </source>
</evidence>
<feature type="coiled-coil region" evidence="9">
    <location>
        <begin position="475"/>
        <end position="502"/>
    </location>
</feature>
<dbReference type="Proteomes" id="UP000308330">
    <property type="component" value="Unassembled WGS sequence"/>
</dbReference>
<evidence type="ECO:0000256" key="9">
    <source>
        <dbReference type="SAM" id="Coils"/>
    </source>
</evidence>
<dbReference type="GO" id="GO:0016301">
    <property type="term" value="F:kinase activity"/>
    <property type="evidence" value="ECO:0007669"/>
    <property type="project" value="UniProtKB-KW"/>
</dbReference>
<dbReference type="PRINTS" id="PR00344">
    <property type="entry name" value="BCTRLSENSOR"/>
</dbReference>
<evidence type="ECO:0000256" key="2">
    <source>
        <dbReference type="ARBA" id="ARBA00004370"/>
    </source>
</evidence>
<evidence type="ECO:0000256" key="4">
    <source>
        <dbReference type="ARBA" id="ARBA00022679"/>
    </source>
</evidence>
<evidence type="ECO:0000313" key="11">
    <source>
        <dbReference type="EMBL" id="TKI46649.1"/>
    </source>
</evidence>
<sequence>MQELPLRPAARMITTIGKDLIKDIPASIVELVKNSYDADAEDVEINFSKYTEGEETKISIEIKDNGHGMDLNTITNAWLVPATPNKLNLQHSRFKKRPLQGRKGIGRYAVAILGNYLQMETVHDKIKTIVYVNWDDFEEKEYLEDVRVEVETTSVDEPNGTLLRIIGDNEYFDLWNKKELKKLEKELRKLVSPFQNAFKDDRFEIKFKTTNFIDDSDTYNTYETIIEPLPIVEMYNYRLFGHITDQGIANLNFENNSLDVKQHKVIDPFKVNLDPEKEKYCGKIEIDLRVFDLDTASLESLQQKLSKTVDLTFNRREVTSKLKELTGVGIYRGGFRIRPHGDKGFDWLGLDSRRVQNPSLRIGVDQIIGFVSIQPEEASKLEEKSARDGLKENAYFEGLNKQVIAALRELENRRFDFRRSMDQTKKKTIYQKMENLFDFSAFQDKVSKSIERKFDEVSKGKSKGEATEEFFEVFNKSLNEIKKEKEKEYEEIKQIIALYQGQATLGSITTVVLHEGRKHTSWFSNTLPRVFEWLKEFREEREEELLNISIDRLGKANDETIALLELFDKLDPLTMTKKGKITKVDLSMIIDHIENVFKNELIENQITVIKDFKEDKITWNGIEKDFRMVFTNLIENSIYWLKMDVENKNKSISISSEIIDGSLLIDIIDNGPGIKKEFIENEAIFSPGFSAKESGTGLGLAISGEALKRNKGNLKALYSDKGAHLRIELGDMEIE</sequence>
<keyword evidence="6 11" id="KW-0418">Kinase</keyword>
<feature type="domain" description="Histidine kinase" evidence="10">
    <location>
        <begin position="511"/>
        <end position="733"/>
    </location>
</feature>
<gene>
    <name evidence="11" type="ORF">FC748_17315</name>
</gene>
<comment type="catalytic activity">
    <reaction evidence="1">
        <text>ATP + protein L-histidine = ADP + protein N-phospho-L-histidine.</text>
        <dbReference type="EC" id="2.7.13.3"/>
    </reaction>
</comment>
<dbReference type="SMART" id="SM00387">
    <property type="entry name" value="HATPase_c"/>
    <property type="match status" value="1"/>
</dbReference>
<protein>
    <recommendedName>
        <fullName evidence="3">histidine kinase</fullName>
        <ecNumber evidence="3">2.7.13.3</ecNumber>
    </recommendedName>
</protein>
<evidence type="ECO:0000256" key="6">
    <source>
        <dbReference type="ARBA" id="ARBA00022777"/>
    </source>
</evidence>
<dbReference type="EC" id="2.7.13.3" evidence="3"/>
<reference evidence="11 12" key="1">
    <citation type="submission" date="2019-04" db="EMBL/GenBank/DDBJ databases">
        <title>Lysinibacillus genome sequencing.</title>
        <authorList>
            <person name="Dunlap C."/>
        </authorList>
    </citation>
    <scope>NUCLEOTIDE SEQUENCE [LARGE SCALE GENOMIC DNA]</scope>
    <source>
        <strain evidence="11 12">KCTC 33042</strain>
    </source>
</reference>
<evidence type="ECO:0000256" key="8">
    <source>
        <dbReference type="ARBA" id="ARBA00023012"/>
    </source>
</evidence>
<dbReference type="PANTHER" id="PTHR42878">
    <property type="entry name" value="TWO-COMPONENT HISTIDINE KINASE"/>
    <property type="match status" value="1"/>
</dbReference>
<proteinExistence type="predicted"/>
<dbReference type="Pfam" id="PF13589">
    <property type="entry name" value="HATPase_c_3"/>
    <property type="match status" value="1"/>
</dbReference>